<name>A0ABP3BUT7_9GAMM</name>
<dbReference type="RefSeq" id="WP_037002686.1">
    <property type="nucleotide sequence ID" value="NZ_JFJN01000055.1"/>
</dbReference>
<gene>
    <name evidence="1" type="ORF">AU05_17635</name>
</gene>
<organism evidence="1 2">
    <name type="scientific">Ectopseudomonas composti</name>
    <dbReference type="NCBI Taxonomy" id="658457"/>
    <lineage>
        <taxon>Bacteria</taxon>
        <taxon>Pseudomonadati</taxon>
        <taxon>Pseudomonadota</taxon>
        <taxon>Gammaproteobacteria</taxon>
        <taxon>Pseudomonadales</taxon>
        <taxon>Pseudomonadaceae</taxon>
        <taxon>Ectopseudomonas</taxon>
    </lineage>
</organism>
<reference evidence="2" key="1">
    <citation type="journal article" date="2014" name="Genome Announc.">
        <title>Draft Genome Sequence of the algae degrading bacterium Pseudomonas mendocina AD6.</title>
        <authorList>
            <person name="Barney B.M."/>
            <person name="Lenneman E.M."/>
        </authorList>
    </citation>
    <scope>NUCLEOTIDE SEQUENCE [LARGE SCALE GENOMIC DNA]</scope>
    <source>
        <strain evidence="2">AD6</strain>
    </source>
</reference>
<comment type="caution">
    <text evidence="1">The sequence shown here is derived from an EMBL/GenBank/DDBJ whole genome shotgun (WGS) entry which is preliminary data.</text>
</comment>
<evidence type="ECO:0000313" key="2">
    <source>
        <dbReference type="Proteomes" id="UP000023842"/>
    </source>
</evidence>
<keyword evidence="2" id="KW-1185">Reference proteome</keyword>
<sequence>MRLLNQFVTIFSAFSMGGFLRLVGKHDRVKLSLNCNVDYVMTERSTSSSGQPEENFANSEGWISWRNLTTEAMERFYEQLTANVSGFPGLVGYEAAERARAANGNLAWSWGAAAEIQETINTVNSWGMHLHDWCAWNAVVESYETDEDKGQLLHHFVEPLAFFCMHQPSAVSDRLMLLTETLLHQANRLVEPGYVDRLDQDRLRPGQGLRRSDRRKQVIRLGQRWTRFNVFLAALDTMNDSAYRKLSRNFRDLSVHSFAPRLMDGQIMRAVRSIEPWQETVKQPCGGYLLVDHPTKKGVSYTMGVLEPFPLSDAYSASLSEYQKVVTAMSAFSELLEEMCASMDAIPDRLSGQS</sequence>
<protein>
    <submittedName>
        <fullName evidence="1">Uncharacterized protein</fullName>
    </submittedName>
</protein>
<dbReference type="EMBL" id="JFJN01000055">
    <property type="protein sequence ID" value="EZH79202.1"/>
    <property type="molecule type" value="Genomic_DNA"/>
</dbReference>
<dbReference type="Proteomes" id="UP000023842">
    <property type="component" value="Unassembled WGS sequence"/>
</dbReference>
<accession>A0ABP3BUT7</accession>
<evidence type="ECO:0000313" key="1">
    <source>
        <dbReference type="EMBL" id="EZH79202.1"/>
    </source>
</evidence>
<proteinExistence type="predicted"/>